<name>H0EMX9_GLAL7</name>
<evidence type="ECO:0000313" key="2">
    <source>
        <dbReference type="Proteomes" id="UP000005446"/>
    </source>
</evidence>
<dbReference type="EMBL" id="AGUE01000098">
    <property type="protein sequence ID" value="EHL00101.1"/>
    <property type="molecule type" value="Genomic_DNA"/>
</dbReference>
<reference evidence="1 2" key="1">
    <citation type="journal article" date="2012" name="Eukaryot. Cell">
        <title>Genome sequence of the fungus Glarea lozoyensis: the first genome sequence of a species from the Helotiaceae family.</title>
        <authorList>
            <person name="Youssar L."/>
            <person name="Gruening B.A."/>
            <person name="Erxleben A."/>
            <person name="Guenther S."/>
            <person name="Huettel W."/>
        </authorList>
    </citation>
    <scope>NUCLEOTIDE SEQUENCE [LARGE SCALE GENOMIC DNA]</scope>
    <source>
        <strain evidence="2">ATCC 74030 / MF5533</strain>
    </source>
</reference>
<gene>
    <name evidence="1" type="ORF">M7I_3978</name>
</gene>
<dbReference type="Proteomes" id="UP000005446">
    <property type="component" value="Unassembled WGS sequence"/>
</dbReference>
<keyword evidence="2" id="KW-1185">Reference proteome</keyword>
<dbReference type="InParanoid" id="H0EMX9"/>
<evidence type="ECO:0000313" key="1">
    <source>
        <dbReference type="EMBL" id="EHL00101.1"/>
    </source>
</evidence>
<proteinExistence type="predicted"/>
<dbReference type="HOGENOM" id="CLU_2291986_0_0_1"/>
<organism evidence="1 2">
    <name type="scientific">Glarea lozoyensis (strain ATCC 74030 / MF5533)</name>
    <dbReference type="NCBI Taxonomy" id="1104152"/>
    <lineage>
        <taxon>Eukaryota</taxon>
        <taxon>Fungi</taxon>
        <taxon>Dikarya</taxon>
        <taxon>Ascomycota</taxon>
        <taxon>Pezizomycotina</taxon>
        <taxon>Leotiomycetes</taxon>
        <taxon>Helotiales</taxon>
        <taxon>Helotiaceae</taxon>
        <taxon>Glarea</taxon>
    </lineage>
</organism>
<dbReference type="AlphaFoldDB" id="H0EMX9"/>
<comment type="caution">
    <text evidence="1">The sequence shown here is derived from an EMBL/GenBank/DDBJ whole genome shotgun (WGS) entry which is preliminary data.</text>
</comment>
<accession>H0EMX9</accession>
<sequence length="101" mass="11934">MFGPVSPHCAHEIRISQLKIDGDVLPVWSQSVCPGILWRPKEFYHYPTRKAQAGESLWKYTSVFAYLKNAEQWWDHCSITRELRVQYRQLRRAGLVMGRRT</sequence>
<protein>
    <submittedName>
        <fullName evidence="1">Uncharacterized protein</fullName>
    </submittedName>
</protein>